<feature type="chain" id="PRO_5010572682" evidence="12">
    <location>
        <begin position="22"/>
        <end position="214"/>
    </location>
</feature>
<evidence type="ECO:0000256" key="5">
    <source>
        <dbReference type="ARBA" id="ARBA00022622"/>
    </source>
</evidence>
<keyword evidence="5" id="KW-0336">GPI-anchor</keyword>
<evidence type="ECO:0000256" key="8">
    <source>
        <dbReference type="ARBA" id="ARBA00023157"/>
    </source>
</evidence>
<dbReference type="GO" id="GO:0008289">
    <property type="term" value="F:lipid binding"/>
    <property type="evidence" value="ECO:0007669"/>
    <property type="project" value="UniProtKB-KW"/>
</dbReference>
<evidence type="ECO:0000256" key="1">
    <source>
        <dbReference type="ARBA" id="ARBA00004609"/>
    </source>
</evidence>
<keyword evidence="14" id="KW-1185">Reference proteome</keyword>
<evidence type="ECO:0000256" key="10">
    <source>
        <dbReference type="ARBA" id="ARBA00023288"/>
    </source>
</evidence>
<gene>
    <name evidence="15" type="primary">LOC104245667</name>
</gene>
<dbReference type="PRINTS" id="PR00382">
    <property type="entry name" value="LIPIDTRNSFER"/>
</dbReference>
<evidence type="ECO:0000256" key="3">
    <source>
        <dbReference type="ARBA" id="ARBA00022448"/>
    </source>
</evidence>
<dbReference type="RefSeq" id="XP_009799614.1">
    <property type="nucleotide sequence ID" value="XM_009801312.1"/>
</dbReference>
<protein>
    <submittedName>
        <fullName evidence="15">Non-specific lipid-transfer protein-like protein At2g13820 isoform X3</fullName>
    </submittedName>
</protein>
<reference evidence="14" key="1">
    <citation type="journal article" date="2013" name="Genome Biol.">
        <title>Reference genomes and transcriptomes of Nicotiana sylvestris and Nicotiana tomentosiformis.</title>
        <authorList>
            <person name="Sierro N."/>
            <person name="Battey J.N."/>
            <person name="Ouadi S."/>
            <person name="Bovet L."/>
            <person name="Goepfert S."/>
            <person name="Bakaher N."/>
            <person name="Peitsch M.C."/>
            <person name="Ivanov N.V."/>
        </authorList>
    </citation>
    <scope>NUCLEOTIDE SEQUENCE [LARGE SCALE GENOMIC DNA]</scope>
</reference>
<evidence type="ECO:0000313" key="14">
    <source>
        <dbReference type="Proteomes" id="UP000189701"/>
    </source>
</evidence>
<keyword evidence="7" id="KW-0446">Lipid-binding</keyword>
<dbReference type="Proteomes" id="UP000189701">
    <property type="component" value="Unplaced"/>
</dbReference>
<dbReference type="InterPro" id="IPR016140">
    <property type="entry name" value="Bifunc_inhib/LTP/seed_store"/>
</dbReference>
<comment type="subcellular location">
    <subcellularLocation>
        <location evidence="1">Cell membrane</location>
        <topology evidence="1">Lipid-anchor</topology>
        <topology evidence="1">GPI-anchor</topology>
    </subcellularLocation>
</comment>
<keyword evidence="5" id="KW-0472">Membrane</keyword>
<keyword evidence="3" id="KW-0813">Transport</keyword>
<evidence type="ECO:0000256" key="12">
    <source>
        <dbReference type="SAM" id="SignalP"/>
    </source>
</evidence>
<keyword evidence="8" id="KW-1015">Disulfide bond</keyword>
<dbReference type="InterPro" id="IPR043325">
    <property type="entry name" value="LTSS"/>
</dbReference>
<evidence type="ECO:0000256" key="9">
    <source>
        <dbReference type="ARBA" id="ARBA00023180"/>
    </source>
</evidence>
<evidence type="ECO:0000259" key="13">
    <source>
        <dbReference type="SMART" id="SM00499"/>
    </source>
</evidence>
<feature type="signal peptide" evidence="12">
    <location>
        <begin position="1"/>
        <end position="21"/>
    </location>
</feature>
<evidence type="ECO:0000256" key="6">
    <source>
        <dbReference type="ARBA" id="ARBA00022729"/>
    </source>
</evidence>
<evidence type="ECO:0000256" key="7">
    <source>
        <dbReference type="ARBA" id="ARBA00023121"/>
    </source>
</evidence>
<accession>A0A1U7YK51</accession>
<feature type="compositionally biased region" description="Low complexity" evidence="11">
    <location>
        <begin position="130"/>
        <end position="139"/>
    </location>
</feature>
<dbReference type="InterPro" id="IPR000528">
    <property type="entry name" value="Plant_nsLTP"/>
</dbReference>
<proteinExistence type="inferred from homology"/>
<dbReference type="Gene3D" id="1.10.110.10">
    <property type="entry name" value="Plant lipid-transfer and hydrophobic proteins"/>
    <property type="match status" value="1"/>
</dbReference>
<dbReference type="GO" id="GO:0005886">
    <property type="term" value="C:plasma membrane"/>
    <property type="evidence" value="ECO:0007669"/>
    <property type="project" value="UniProtKB-SubCell"/>
</dbReference>
<feature type="compositionally biased region" description="Low complexity" evidence="11">
    <location>
        <begin position="163"/>
        <end position="180"/>
    </location>
</feature>
<dbReference type="GO" id="GO:0006869">
    <property type="term" value="P:lipid transport"/>
    <property type="evidence" value="ECO:0007669"/>
    <property type="project" value="InterPro"/>
</dbReference>
<name>A0A1U7YK51_NICSY</name>
<reference evidence="15" key="2">
    <citation type="submission" date="2025-08" db="UniProtKB">
        <authorList>
            <consortium name="RefSeq"/>
        </authorList>
    </citation>
    <scope>IDENTIFICATION</scope>
    <source>
        <tissue evidence="15">Leaf</tissue>
    </source>
</reference>
<keyword evidence="9" id="KW-0325">Glycoprotein</keyword>
<dbReference type="FunFam" id="1.10.110.10:FF:000001">
    <property type="entry name" value="Bifunctional inhibitor/lipid-transfer protein/seed storage 2S albumin superfamily protein"/>
    <property type="match status" value="1"/>
</dbReference>
<organism evidence="14 15">
    <name type="scientific">Nicotiana sylvestris</name>
    <name type="common">Wood tobacco</name>
    <name type="synonym">South American tobacco</name>
    <dbReference type="NCBI Taxonomy" id="4096"/>
    <lineage>
        <taxon>Eukaryota</taxon>
        <taxon>Viridiplantae</taxon>
        <taxon>Streptophyta</taxon>
        <taxon>Embryophyta</taxon>
        <taxon>Tracheophyta</taxon>
        <taxon>Spermatophyta</taxon>
        <taxon>Magnoliopsida</taxon>
        <taxon>eudicotyledons</taxon>
        <taxon>Gunneridae</taxon>
        <taxon>Pentapetalae</taxon>
        <taxon>asterids</taxon>
        <taxon>lamiids</taxon>
        <taxon>Solanales</taxon>
        <taxon>Solanaceae</taxon>
        <taxon>Nicotianoideae</taxon>
        <taxon>Nicotianeae</taxon>
        <taxon>Nicotiana</taxon>
    </lineage>
</organism>
<evidence type="ECO:0000313" key="15">
    <source>
        <dbReference type="RefSeq" id="XP_009799614.1"/>
    </source>
</evidence>
<dbReference type="Pfam" id="PF14368">
    <property type="entry name" value="LTP_2"/>
    <property type="match status" value="1"/>
</dbReference>
<sequence length="214" mass="21478">MNIFPFVTCILATWAVVAVNAGHGSAPPIQSPTKAPSPSPSSPSPAPTADCSTVVMDMMPCLKFLEVDSNDSKPDTSCCSGFKQVLKRDPDCICVVLTTSASFGISVNMTQAAVLPSDCGVSAPPLTNCNSTTTPTASPVNPPSPVVNPPASVVNPPTPQPAAAPISKSPAPAPAGADQAPVEAPIAESSGSTINLTSASFSMLLVMAAFASLA</sequence>
<dbReference type="GO" id="GO:0098552">
    <property type="term" value="C:side of membrane"/>
    <property type="evidence" value="ECO:0007669"/>
    <property type="project" value="UniProtKB-KW"/>
</dbReference>
<dbReference type="InterPro" id="IPR036312">
    <property type="entry name" value="Bifun_inhib/LTP/seed_sf"/>
</dbReference>
<feature type="region of interest" description="Disordered" evidence="11">
    <location>
        <begin position="27"/>
        <end position="49"/>
    </location>
</feature>
<dbReference type="PANTHER" id="PTHR33044">
    <property type="entry name" value="BIFUNCTIONAL INHIBITOR/LIPID-TRANSFER PROTEIN/SEED STORAGE 2S ALBUMIN SUPERFAMILY PROTEIN-RELATED"/>
    <property type="match status" value="1"/>
</dbReference>
<dbReference type="SUPFAM" id="SSF47699">
    <property type="entry name" value="Bifunctional inhibitor/lipid-transfer protein/seed storage 2S albumin"/>
    <property type="match status" value="1"/>
</dbReference>
<feature type="compositionally biased region" description="Pro residues" evidence="11">
    <location>
        <begin position="35"/>
        <end position="46"/>
    </location>
</feature>
<evidence type="ECO:0000256" key="4">
    <source>
        <dbReference type="ARBA" id="ARBA00022475"/>
    </source>
</evidence>
<dbReference type="SMART" id="SM00499">
    <property type="entry name" value="AAI"/>
    <property type="match status" value="1"/>
</dbReference>
<keyword evidence="4" id="KW-1003">Cell membrane</keyword>
<evidence type="ECO:0000256" key="11">
    <source>
        <dbReference type="SAM" id="MobiDB-lite"/>
    </source>
</evidence>
<dbReference type="CDD" id="cd00010">
    <property type="entry name" value="AAI_LTSS"/>
    <property type="match status" value="1"/>
</dbReference>
<dbReference type="AlphaFoldDB" id="A0A1U7YK51"/>
<keyword evidence="6 12" id="KW-0732">Signal</keyword>
<comment type="similarity">
    <text evidence="2">Belongs to the plant LTP family.</text>
</comment>
<feature type="domain" description="Bifunctional inhibitor/plant lipid transfer protein/seed storage helical" evidence="13">
    <location>
        <begin position="51"/>
        <end position="129"/>
    </location>
</feature>
<evidence type="ECO:0000256" key="2">
    <source>
        <dbReference type="ARBA" id="ARBA00009748"/>
    </source>
</evidence>
<feature type="region of interest" description="Disordered" evidence="11">
    <location>
        <begin position="130"/>
        <end position="180"/>
    </location>
</feature>
<keyword evidence="10" id="KW-0449">Lipoprotein</keyword>